<dbReference type="InterPro" id="IPR051465">
    <property type="entry name" value="Cell_Envelope_Struct_Comp"/>
</dbReference>
<name>A0ABT6TCP1_9BACL</name>
<proteinExistence type="predicted"/>
<dbReference type="Proteomes" id="UP001161691">
    <property type="component" value="Unassembled WGS sequence"/>
</dbReference>
<feature type="domain" description="SLH" evidence="2">
    <location>
        <begin position="2632"/>
        <end position="2695"/>
    </location>
</feature>
<comment type="caution">
    <text evidence="3">The sequence shown here is derived from an EMBL/GenBank/DDBJ whole genome shotgun (WGS) entry which is preliminary data.</text>
</comment>
<dbReference type="Gene3D" id="2.60.40.10">
    <property type="entry name" value="Immunoglobulins"/>
    <property type="match status" value="2"/>
</dbReference>
<feature type="chain" id="PRO_5046941637" evidence="1">
    <location>
        <begin position="30"/>
        <end position="2754"/>
    </location>
</feature>
<feature type="domain" description="SLH" evidence="2">
    <location>
        <begin position="2572"/>
        <end position="2631"/>
    </location>
</feature>
<dbReference type="PANTHER" id="PTHR43308:SF5">
    <property type="entry name" value="S-LAYER PROTEIN _ PEPTIDOGLYCAN ENDO-BETA-N-ACETYLGLUCOSAMINIDASE"/>
    <property type="match status" value="1"/>
</dbReference>
<dbReference type="InterPro" id="IPR036116">
    <property type="entry name" value="FN3_sf"/>
</dbReference>
<keyword evidence="1" id="KW-0732">Signal</keyword>
<evidence type="ECO:0000259" key="2">
    <source>
        <dbReference type="PROSITE" id="PS51272"/>
    </source>
</evidence>
<dbReference type="CDD" id="cd00063">
    <property type="entry name" value="FN3"/>
    <property type="match status" value="1"/>
</dbReference>
<feature type="signal peptide" evidence="1">
    <location>
        <begin position="1"/>
        <end position="29"/>
    </location>
</feature>
<gene>
    <name evidence="3" type="ORF">KB449_02055</name>
</gene>
<dbReference type="Pfam" id="PF20578">
    <property type="entry name" value="aBig_2"/>
    <property type="match status" value="5"/>
</dbReference>
<evidence type="ECO:0000313" key="3">
    <source>
        <dbReference type="EMBL" id="MDI4643719.1"/>
    </source>
</evidence>
<dbReference type="InterPro" id="IPR001119">
    <property type="entry name" value="SLH_dom"/>
</dbReference>
<reference evidence="3" key="1">
    <citation type="submission" date="2023-04" db="EMBL/GenBank/DDBJ databases">
        <title>Comparative genomic analysis of Cohnella hashimotonis sp. nov., isolated from the International Space Station.</title>
        <authorList>
            <person name="Venkateswaran K."/>
            <person name="Simpson A."/>
        </authorList>
    </citation>
    <scope>NUCLEOTIDE SEQUENCE</scope>
    <source>
        <strain evidence="3">F6_2S_P_1</strain>
    </source>
</reference>
<dbReference type="SUPFAM" id="SSF49265">
    <property type="entry name" value="Fibronectin type III"/>
    <property type="match status" value="1"/>
</dbReference>
<evidence type="ECO:0000313" key="4">
    <source>
        <dbReference type="Proteomes" id="UP001161691"/>
    </source>
</evidence>
<organism evidence="3 4">
    <name type="scientific">Cohnella hashimotonis</name>
    <dbReference type="NCBI Taxonomy" id="2826895"/>
    <lineage>
        <taxon>Bacteria</taxon>
        <taxon>Bacillati</taxon>
        <taxon>Bacillota</taxon>
        <taxon>Bacilli</taxon>
        <taxon>Bacillales</taxon>
        <taxon>Paenibacillaceae</taxon>
        <taxon>Cohnella</taxon>
    </lineage>
</organism>
<accession>A0ABT6TCP1</accession>
<dbReference type="InterPro" id="IPR046780">
    <property type="entry name" value="aBig_2"/>
</dbReference>
<dbReference type="EMBL" id="JAGRPV010000001">
    <property type="protein sequence ID" value="MDI4643719.1"/>
    <property type="molecule type" value="Genomic_DNA"/>
</dbReference>
<feature type="domain" description="SLH" evidence="2">
    <location>
        <begin position="2696"/>
        <end position="2754"/>
    </location>
</feature>
<dbReference type="Pfam" id="PF00395">
    <property type="entry name" value="SLH"/>
    <property type="match status" value="3"/>
</dbReference>
<protein>
    <submittedName>
        <fullName evidence="3">S-layer homology domain-containing protein</fullName>
    </submittedName>
</protein>
<dbReference type="InterPro" id="IPR003961">
    <property type="entry name" value="FN3_dom"/>
</dbReference>
<evidence type="ECO:0000256" key="1">
    <source>
        <dbReference type="SAM" id="SignalP"/>
    </source>
</evidence>
<keyword evidence="4" id="KW-1185">Reference proteome</keyword>
<dbReference type="InterPro" id="IPR013783">
    <property type="entry name" value="Ig-like_fold"/>
</dbReference>
<sequence length="2754" mass="291572">MRMRLIKTAAAAIAVAVAVSGLAPGWALAAGRPQLSDDVLRISVNEQNGRIGVGTTGGDPVRAGDEDQPLVYNPETPETSFTSFRIDGEEAIYGHDYGPASAPYGYFVQVPAVEGDRIVSVWRYRGVDIRQTVELVPQTDKTLPAGNAKLSYRVDNKSGKSVKLGTRILLDVTAGDNDGPLLMAPGELSPVIGEREFGPADVPLYWQAMDDIDDPSVIAYGTLYGFGEKKPSRVIFGHWNGLSATKWKYDWSQWTDYTADGGLYGTADSAVAVYWDEAALAGGASASFSTLIGMGEMKQRQTLLDNMAVTVSAPQKVTAEAGGQASFELSAELANNLPKSVAQSDVRVEIVYPGSAALTGGSQSVTYVPEVAKGERLSFRWRFVATGADAVNVYAFKVRITVGDPAAPGVKMREETAHIVVLNDFRQPPDIQFTAVAPNRMYEKETFRKAVIYGSNLNFLKDAPDRWHVYIQAASGVRTNIESKYVTVDSDSQLSVMLPQLQLGSYGIGVEHDLSKGMYRPDTIRITDDISVMKRGYGTLLITKKDLLKTRTDIGGQYTQRTNKIYYAKGGALPPVPAGEEEVLRIQGNIQDMGDGTYSVVPQPSQAVTLGNVLKLTVSEFEADMPGEIVVKPVTYEYEDNGLVYDRATQAVVSGNDQSRIYLKQLTNLPNSPLIWKKAFTFNVNDMKIKNPNVFGFSDDAQAIVGPYVLGIKQVKVVYDPDAKKYAAEFKGSLDILSIMKTLYRFFGASDNAALSKLLYAEVAVDQFRVYEDGQIKFALEAGVGLPQMKIGPFVTMDSLKPSQTGGVEGRLRIDSIQNLYSIYAKLSLPNLESVPTGSGGSFNRSSRIQGKFGIFTVPTPEGGVVVFPDEFMAEYADNAGFINIPNIPLTINQLGGEIKGLHTIRDSIAKGIYPDFGGSFWFGVTDTVSPVLLGKRALSASNVKLSIGAREASLSGTANLYFFPIADMTGKIMFYPVSGALVGGRISLLDVLVGQASVELSYNNESSQFYFGGYVRGSVQLPPYSPIFPGLKLADASAALNTNFVQAYAKALGTIPVGVRYTWSTQQLQFFNPDQKGFSAVSALSALSAEGEADPERLAIGTNLKQLPVKKASGAVRSLAAKTVTTFESAGGEALLVQAKYARGSDIELTLADPDGVEMPLVEDGDGANVYRSEYTDPDTGAVQSYIAITVPAERSKAGTWTLTSSMPATFEAFDAAPTPEIGTIRAEQDGGQAAIDLALTRKPADGRTKVDLYLQSVDAATPFLSRIAADETLADEEATIRPALPDGIASGSYKIVAVLKQYDAGGALLQNSFRDSAPFAVANPKVPTAPDNVTAKAIGRGALKVEWDASAGDHVAGYYIFTVDGEGKPADGSNWTFVPYEEGTDRYAAEIRGWSPETYRIVVQAVSEAPGGTADDPYAGYPAADWAFVDDPLKLGQYTAAWAPIAGISEYVVRLTAANGESYAIPYYGEPNAGDESNGDYYQTTLYGLPAGRSFNVTVNGMIERDPGAKEVQAVDAGAGKKRISWDKVEADGVRSYTIYGKPADDKAPVVLFEYPVPSSGQPERYADIEVDGFAAGADYDISVIANVAEERPARYFGAWSSPVELKLPVPDPPVFDLRVQPADPAGGVVRMDRDADGLPYFRSSTGDVTLGFTSDEAVRTEVRVNPSMYDPSAEPDVYKGAAWTTNVVLKEGTNEIEVVVYDDDGDAEEKTYRVVVKENGPMLAVDDPAFPDGQVELTGQTDIGAAVTVNGYPAEVDDAGRFTYRLPLPEEQAFDVEIVASDAFGQNNAYVQRIVNPQVGRIEKVVIGMQREMSSASSQSLRLYAYDGDGHAVRLPNDEVEWSVLSGEQYAEIAGSELKGLRQGQAVVSASYRVNEQYAWTDYGVFDIDQRSLVAMTDLDAVTADLGTLAVGYAVDEGPTGVTKSVALPAASANGTTIEWSSDDPQVIDAETGKVSRPTFEAGDAAVTLTATVSKGIVKQTKTFLVNVLKLPEPGGHMTDLQAVMADLGALAVGYAEGDGPTGTTKNVSLPTASANGTTIVWSSDAPQIIDAATGQVNRPAFEAGDAAVTLTATVTKGVVEQTKTFLVNVLKLAEAGGNNGGEMTDQEAVTADLGSLAIVYAGGDGPASVTKDIVLPTASANGTTIVWSSDKPQVVEAATGKVNRPAFEAGDAAVTLTATVTKGIVEQTRTFSVKVLKLAESGGNNGGQMTDLEAVTADLGSLGILYAGGDGPAGVTKDVVLPTASANGTTIVWSSDKPQVIGAATGKVTRPAFEAGDVSVTLTATVTKGAVKKTKAFVVNVLKLAETGGNNGGEMTDLEAVTADLGSLVVGYAGGDGPDGATKNVVLPSAGANGTTIVWSSDKPQIVDAATGKVSRPAFEAGDAAVTLTATVAKGAVKKTKTFVVNVLKLAASGGNNGGTGQPAQPAEEAGWRIDPAVGGTISGSGASIRFPAGVFPAAFRINIAALPEESGSQLPDASRRVSRVYDITKSASGMFLKPVTITLPFDSVRLDPKADTVAVYWLNEVTGEWVPLNNASIDRERGTVSGETIHFTKFAVLTAPGQLPSGDPLPALGDISGHWAEASILSMVGQGYVKGYPDGTFRPNAKVTRAEFVQLIVRAFGIAEADASAGAFRDAADHWARGAIAAARAAGIVDGYENGTFRPNEAITREQMAVMMARALKLRPAAAGGKGTVFADRADISAWAKASVLAAAENGLFVGDQAGAFRPHAYATRAETVEALRRAVDLRQS</sequence>
<dbReference type="RefSeq" id="WP_282906769.1">
    <property type="nucleotide sequence ID" value="NZ_JAGRPV010000001.1"/>
</dbReference>
<dbReference type="PANTHER" id="PTHR43308">
    <property type="entry name" value="OUTER MEMBRANE PROTEIN ALPHA-RELATED"/>
    <property type="match status" value="1"/>
</dbReference>
<dbReference type="PROSITE" id="PS51272">
    <property type="entry name" value="SLH"/>
    <property type="match status" value="3"/>
</dbReference>